<accession>A0A1V4SZJ3</accession>
<keyword evidence="2" id="KW-1185">Reference proteome</keyword>
<organism evidence="1 2">
    <name type="scientific">Oceanospirillum multiglobuliferum</name>
    <dbReference type="NCBI Taxonomy" id="64969"/>
    <lineage>
        <taxon>Bacteria</taxon>
        <taxon>Pseudomonadati</taxon>
        <taxon>Pseudomonadota</taxon>
        <taxon>Gammaproteobacteria</taxon>
        <taxon>Oceanospirillales</taxon>
        <taxon>Oceanospirillaceae</taxon>
        <taxon>Oceanospirillum</taxon>
    </lineage>
</organism>
<evidence type="ECO:0000313" key="2">
    <source>
        <dbReference type="Proteomes" id="UP000191418"/>
    </source>
</evidence>
<feature type="non-terminal residue" evidence="1">
    <location>
        <position position="1"/>
    </location>
</feature>
<dbReference type="RefSeq" id="WP_169917445.1">
    <property type="nucleotide sequence ID" value="NZ_MTSM01000475.1"/>
</dbReference>
<gene>
    <name evidence="1" type="ORF">BTE48_17770</name>
</gene>
<reference evidence="1 2" key="1">
    <citation type="submission" date="2017-01" db="EMBL/GenBank/DDBJ databases">
        <title>Genome Sequencing of a Marine Spirillum, Oceanospirillum multiglobuliferum ATCC 33336, from Japan.</title>
        <authorList>
            <person name="Carney J.G."/>
            <person name="Trachtenberg A.M."/>
            <person name="Rheaume B.A."/>
            <person name="Linnane J.D."/>
            <person name="Pitts N.L."/>
            <person name="Mykles D.L."/>
            <person name="Maclea K.S."/>
        </authorList>
    </citation>
    <scope>NUCLEOTIDE SEQUENCE [LARGE SCALE GENOMIC DNA]</scope>
    <source>
        <strain evidence="1 2">ATCC 33336</strain>
    </source>
</reference>
<proteinExistence type="predicted"/>
<name>A0A1V4SZJ3_9GAMM</name>
<dbReference type="AlphaFoldDB" id="A0A1V4SZJ3"/>
<dbReference type="Proteomes" id="UP000191418">
    <property type="component" value="Unassembled WGS sequence"/>
</dbReference>
<feature type="non-terminal residue" evidence="1">
    <location>
        <position position="128"/>
    </location>
</feature>
<comment type="caution">
    <text evidence="1">The sequence shown here is derived from an EMBL/GenBank/DDBJ whole genome shotgun (WGS) entry which is preliminary data.</text>
</comment>
<dbReference type="EMBL" id="MTSM01000475">
    <property type="protein sequence ID" value="OPX53765.1"/>
    <property type="molecule type" value="Genomic_DNA"/>
</dbReference>
<protein>
    <submittedName>
        <fullName evidence="1">Uncharacterized protein</fullName>
    </submittedName>
</protein>
<evidence type="ECO:0000313" key="1">
    <source>
        <dbReference type="EMBL" id="OPX53765.1"/>
    </source>
</evidence>
<sequence length="128" mass="13591">NRWWLIGNDRTFVFLSSGYNSIGMRFIYFGSFASAAAADNYNCVFMCSADSSTSDWMSNGTHSPFSGSIGDYYSLFAKSHDGVAVAAGAGTAAVGKQIDSSMRGIYPNVISGGFSVSEIYLVEGSVRG</sequence>